<dbReference type="EMBL" id="CQEH01000007">
    <property type="protein sequence ID" value="CNK98132.1"/>
    <property type="molecule type" value="Genomic_DNA"/>
</dbReference>
<accession>A0ABM9SUG5</accession>
<comment type="caution">
    <text evidence="1">The sequence shown here is derived from an EMBL/GenBank/DDBJ whole genome shotgun (WGS) entry which is preliminary data.</text>
</comment>
<protein>
    <submittedName>
        <fullName evidence="1">Uncharacterized protein</fullName>
    </submittedName>
</protein>
<gene>
    <name evidence="1" type="ORF">ERS137966_01839</name>
</gene>
<reference evidence="1 2" key="1">
    <citation type="submission" date="2015-03" db="EMBL/GenBank/DDBJ databases">
        <authorList>
            <consortium name="Pathogen Informatics"/>
            <person name="Murphy D."/>
        </authorList>
    </citation>
    <scope>NUCLEOTIDE SEQUENCE [LARGE SCALE GENOMIC DNA]</scope>
    <source>
        <strain evidence="1 2">IP08791</strain>
    </source>
</reference>
<evidence type="ECO:0000313" key="2">
    <source>
        <dbReference type="Proteomes" id="UP000038647"/>
    </source>
</evidence>
<keyword evidence="2" id="KW-1185">Reference proteome</keyword>
<dbReference type="Proteomes" id="UP000038647">
    <property type="component" value="Unassembled WGS sequence"/>
</dbReference>
<organism evidence="1 2">
    <name type="scientific">Yersinia aldovae</name>
    <dbReference type="NCBI Taxonomy" id="29483"/>
    <lineage>
        <taxon>Bacteria</taxon>
        <taxon>Pseudomonadati</taxon>
        <taxon>Pseudomonadota</taxon>
        <taxon>Gammaproteobacteria</taxon>
        <taxon>Enterobacterales</taxon>
        <taxon>Yersiniaceae</taxon>
        <taxon>Yersinia</taxon>
    </lineage>
</organism>
<sequence>MAKIHCKNGFEYTHEKYLFAYWVYYWKFRPIGKEIWIVYSLPLGKVKKIDIERLLDSPLDAIALYEDSVKRQSDIAAAEQNLEIAKRQLAKVEDPNWGGRGNNPDKDSKTISHARDQLVSAKNRLETAIAYTEILKRSK</sequence>
<dbReference type="RefSeq" id="WP_049603735.1">
    <property type="nucleotide sequence ID" value="NZ_CQEH01000007.1"/>
</dbReference>
<proteinExistence type="predicted"/>
<evidence type="ECO:0000313" key="1">
    <source>
        <dbReference type="EMBL" id="CNK98132.1"/>
    </source>
</evidence>
<name>A0ABM9SUG5_YERAL</name>